<protein>
    <submittedName>
        <fullName evidence="1">Uncharacterized protein</fullName>
    </submittedName>
</protein>
<gene>
    <name evidence="1" type="ORF">Fmac_003727</name>
</gene>
<dbReference type="EMBL" id="JBGMDY010000002">
    <property type="protein sequence ID" value="KAL2342442.1"/>
    <property type="molecule type" value="Genomic_DNA"/>
</dbReference>
<sequence length="49" mass="5561">MHVDLKVKYPYYTISPSASILGDDLPIYHLLLGRNHNSDVVTILHQVTL</sequence>
<proteinExistence type="predicted"/>
<evidence type="ECO:0000313" key="1">
    <source>
        <dbReference type="EMBL" id="KAL2342442.1"/>
    </source>
</evidence>
<keyword evidence="2" id="KW-1185">Reference proteome</keyword>
<reference evidence="1 2" key="1">
    <citation type="submission" date="2024-08" db="EMBL/GenBank/DDBJ databases">
        <title>Insights into the chromosomal genome structure of Flemingia macrophylla.</title>
        <authorList>
            <person name="Ding Y."/>
            <person name="Zhao Y."/>
            <person name="Bi W."/>
            <person name="Wu M."/>
            <person name="Zhao G."/>
            <person name="Gong Y."/>
            <person name="Li W."/>
            <person name="Zhang P."/>
        </authorList>
    </citation>
    <scope>NUCLEOTIDE SEQUENCE [LARGE SCALE GENOMIC DNA]</scope>
    <source>
        <strain evidence="1">DYQJB</strain>
        <tissue evidence="1">Leaf</tissue>
    </source>
</reference>
<dbReference type="AlphaFoldDB" id="A0ABD1N2X9"/>
<dbReference type="Proteomes" id="UP001603857">
    <property type="component" value="Unassembled WGS sequence"/>
</dbReference>
<organism evidence="1 2">
    <name type="scientific">Flemingia macrophylla</name>
    <dbReference type="NCBI Taxonomy" id="520843"/>
    <lineage>
        <taxon>Eukaryota</taxon>
        <taxon>Viridiplantae</taxon>
        <taxon>Streptophyta</taxon>
        <taxon>Embryophyta</taxon>
        <taxon>Tracheophyta</taxon>
        <taxon>Spermatophyta</taxon>
        <taxon>Magnoliopsida</taxon>
        <taxon>eudicotyledons</taxon>
        <taxon>Gunneridae</taxon>
        <taxon>Pentapetalae</taxon>
        <taxon>rosids</taxon>
        <taxon>fabids</taxon>
        <taxon>Fabales</taxon>
        <taxon>Fabaceae</taxon>
        <taxon>Papilionoideae</taxon>
        <taxon>50 kb inversion clade</taxon>
        <taxon>NPAAA clade</taxon>
        <taxon>indigoferoid/millettioid clade</taxon>
        <taxon>Phaseoleae</taxon>
        <taxon>Flemingia</taxon>
    </lineage>
</organism>
<comment type="caution">
    <text evidence="1">The sequence shown here is derived from an EMBL/GenBank/DDBJ whole genome shotgun (WGS) entry which is preliminary data.</text>
</comment>
<name>A0ABD1N2X9_9FABA</name>
<evidence type="ECO:0000313" key="2">
    <source>
        <dbReference type="Proteomes" id="UP001603857"/>
    </source>
</evidence>
<accession>A0ABD1N2X9</accession>